<accession>A0A177DIB7</accession>
<dbReference type="AlphaFoldDB" id="A0A177DIB7"/>
<dbReference type="GeneID" id="29115976"/>
<feature type="compositionally biased region" description="Basic and acidic residues" evidence="1">
    <location>
        <begin position="145"/>
        <end position="159"/>
    </location>
</feature>
<evidence type="ECO:0000313" key="3">
    <source>
        <dbReference type="Proteomes" id="UP000077248"/>
    </source>
</evidence>
<evidence type="ECO:0000256" key="1">
    <source>
        <dbReference type="SAM" id="MobiDB-lite"/>
    </source>
</evidence>
<reference evidence="2 3" key="1">
    <citation type="submission" date="2016-05" db="EMBL/GenBank/DDBJ databases">
        <title>Comparative analysis of secretome profiles of manganese(II)-oxidizing ascomycete fungi.</title>
        <authorList>
            <consortium name="DOE Joint Genome Institute"/>
            <person name="Zeiner C.A."/>
            <person name="Purvine S.O."/>
            <person name="Zink E.M."/>
            <person name="Wu S."/>
            <person name="Pasa-Tolic L."/>
            <person name="Chaput D.L."/>
            <person name="Haridas S."/>
            <person name="Grigoriev I.V."/>
            <person name="Santelli C.M."/>
            <person name="Hansel C.M."/>
        </authorList>
    </citation>
    <scope>NUCLEOTIDE SEQUENCE [LARGE SCALE GENOMIC DNA]</scope>
    <source>
        <strain evidence="2 3">SRC1lrK2f</strain>
    </source>
</reference>
<evidence type="ECO:0000313" key="2">
    <source>
        <dbReference type="EMBL" id="OAG19425.1"/>
    </source>
</evidence>
<dbReference type="KEGG" id="aalt:CC77DRAFT_165280"/>
<keyword evidence="3" id="KW-1185">Reference proteome</keyword>
<protein>
    <submittedName>
        <fullName evidence="2">Uncharacterized protein</fullName>
    </submittedName>
</protein>
<dbReference type="VEuPathDB" id="FungiDB:CC77DRAFT_165280"/>
<proteinExistence type="predicted"/>
<feature type="region of interest" description="Disordered" evidence="1">
    <location>
        <begin position="137"/>
        <end position="159"/>
    </location>
</feature>
<sequence>MRASRQTALPLHQYWLAASEASWRLTKYICRAQFPTFGDYGHVLVDVVHYQDIRSGGLQQKRVDGATCQQSRACFRPLPCSVIAAAYHSHAFGASRKRSITQRHIRDATRAGNRPLKSGTVHASLIFSPLSLKTTTSLDPLVGKQGDEKSEHQGDGPNR</sequence>
<organism evidence="2 3">
    <name type="scientific">Alternaria alternata</name>
    <name type="common">Alternaria rot fungus</name>
    <name type="synonym">Torula alternata</name>
    <dbReference type="NCBI Taxonomy" id="5599"/>
    <lineage>
        <taxon>Eukaryota</taxon>
        <taxon>Fungi</taxon>
        <taxon>Dikarya</taxon>
        <taxon>Ascomycota</taxon>
        <taxon>Pezizomycotina</taxon>
        <taxon>Dothideomycetes</taxon>
        <taxon>Pleosporomycetidae</taxon>
        <taxon>Pleosporales</taxon>
        <taxon>Pleosporineae</taxon>
        <taxon>Pleosporaceae</taxon>
        <taxon>Alternaria</taxon>
        <taxon>Alternaria sect. Alternaria</taxon>
        <taxon>Alternaria alternata complex</taxon>
    </lineage>
</organism>
<name>A0A177DIB7_ALTAL</name>
<dbReference type="RefSeq" id="XP_018384846.1">
    <property type="nucleotide sequence ID" value="XM_018530382.1"/>
</dbReference>
<dbReference type="EMBL" id="KV441481">
    <property type="protein sequence ID" value="OAG19425.1"/>
    <property type="molecule type" value="Genomic_DNA"/>
</dbReference>
<gene>
    <name evidence="2" type="ORF">CC77DRAFT_165280</name>
</gene>
<dbReference type="Proteomes" id="UP000077248">
    <property type="component" value="Unassembled WGS sequence"/>
</dbReference>